<accession>A0AAN6KG63</accession>
<dbReference type="InterPro" id="IPR036047">
    <property type="entry name" value="F-box-like_dom_sf"/>
</dbReference>
<sequence>MNEPITAQVARADASRLLRRQHEYRRQRTTAQHSPLLALPAELLLEIVNYLQPVDRLCLRHASKQLWCQISTPSIPRHQSKAIAYCLAERLDQDDYADLLHYEHHLRHLRATYLCCSACLRMHHRIAFTHAERAKSPLARECHDAQTLLRMCQHETRTHAQLTRDLIATMLTTNHPLHGDQVFACQPRTPMGGDQPVRCDTRLLLHGTQLTIFGVHQLANFPTATYDFPPSDLRSLLSKPGIRICPHTASTNALPNLKAFIETNPPFLPGGAQSRLVRCCTVSECAAAVIFRKSPSSRGVGVVYEMGVVRTLELREGGLLPDVRDQRWRAVCESRHDEGASSSMAPIRMNNVSFDSLTGISLTFRAHGTEHYCAHSCNPKDYVGSVKPPYVYTAHAM</sequence>
<protein>
    <recommendedName>
        <fullName evidence="1">F-box domain-containing protein</fullName>
    </recommendedName>
</protein>
<dbReference type="InterPro" id="IPR001810">
    <property type="entry name" value="F-box_dom"/>
</dbReference>
<dbReference type="Proteomes" id="UP001175353">
    <property type="component" value="Unassembled WGS sequence"/>
</dbReference>
<dbReference type="EMBL" id="JAUJLE010000113">
    <property type="protein sequence ID" value="KAK0981153.1"/>
    <property type="molecule type" value="Genomic_DNA"/>
</dbReference>
<dbReference type="PROSITE" id="PS50181">
    <property type="entry name" value="FBOX"/>
    <property type="match status" value="1"/>
</dbReference>
<keyword evidence="3" id="KW-1185">Reference proteome</keyword>
<organism evidence="2 3">
    <name type="scientific">Friedmanniomyces endolithicus</name>
    <dbReference type="NCBI Taxonomy" id="329885"/>
    <lineage>
        <taxon>Eukaryota</taxon>
        <taxon>Fungi</taxon>
        <taxon>Dikarya</taxon>
        <taxon>Ascomycota</taxon>
        <taxon>Pezizomycotina</taxon>
        <taxon>Dothideomycetes</taxon>
        <taxon>Dothideomycetidae</taxon>
        <taxon>Mycosphaerellales</taxon>
        <taxon>Teratosphaeriaceae</taxon>
        <taxon>Friedmanniomyces</taxon>
    </lineage>
</organism>
<dbReference type="AlphaFoldDB" id="A0AAN6KG63"/>
<gene>
    <name evidence="2" type="ORF">LTR91_012009</name>
</gene>
<feature type="domain" description="F-box" evidence="1">
    <location>
        <begin position="33"/>
        <end position="66"/>
    </location>
</feature>
<proteinExistence type="predicted"/>
<reference evidence="2" key="1">
    <citation type="submission" date="2023-06" db="EMBL/GenBank/DDBJ databases">
        <title>Black Yeasts Isolated from many extreme environments.</title>
        <authorList>
            <person name="Coleine C."/>
            <person name="Stajich J.E."/>
            <person name="Selbmann L."/>
        </authorList>
    </citation>
    <scope>NUCLEOTIDE SEQUENCE</scope>
    <source>
        <strain evidence="2">CCFEE 5200</strain>
    </source>
</reference>
<evidence type="ECO:0000313" key="3">
    <source>
        <dbReference type="Proteomes" id="UP001175353"/>
    </source>
</evidence>
<evidence type="ECO:0000259" key="1">
    <source>
        <dbReference type="PROSITE" id="PS50181"/>
    </source>
</evidence>
<dbReference type="SUPFAM" id="SSF81383">
    <property type="entry name" value="F-box domain"/>
    <property type="match status" value="1"/>
</dbReference>
<name>A0AAN6KG63_9PEZI</name>
<comment type="caution">
    <text evidence="2">The sequence shown here is derived from an EMBL/GenBank/DDBJ whole genome shotgun (WGS) entry which is preliminary data.</text>
</comment>
<evidence type="ECO:0000313" key="2">
    <source>
        <dbReference type="EMBL" id="KAK0981153.1"/>
    </source>
</evidence>